<feature type="chain" id="PRO_5012318915" evidence="1">
    <location>
        <begin position="24"/>
        <end position="335"/>
    </location>
</feature>
<dbReference type="OrthoDB" id="9816081at2"/>
<evidence type="ECO:0000259" key="2">
    <source>
        <dbReference type="Pfam" id="PF00149"/>
    </source>
</evidence>
<dbReference type="PANTHER" id="PTHR32440">
    <property type="entry name" value="PHOSPHATASE DCR2-RELATED-RELATED"/>
    <property type="match status" value="1"/>
</dbReference>
<dbReference type="PANTHER" id="PTHR32440:SF11">
    <property type="entry name" value="METALLOPHOSPHOESTERASE DOMAIN-CONTAINING PROTEIN"/>
    <property type="match status" value="1"/>
</dbReference>
<name>A0A1M5APC5_9BACT</name>
<dbReference type="CDD" id="cd07383">
    <property type="entry name" value="MPP_Dcr2"/>
    <property type="match status" value="1"/>
</dbReference>
<accession>A0A1M5APC5</accession>
<dbReference type="EMBL" id="FQUM01000004">
    <property type="protein sequence ID" value="SHF32110.1"/>
    <property type="molecule type" value="Genomic_DNA"/>
</dbReference>
<dbReference type="Proteomes" id="UP000184164">
    <property type="component" value="Unassembled WGS sequence"/>
</dbReference>
<dbReference type="STRING" id="1484053.SAMN05444274_104415"/>
<dbReference type="SUPFAM" id="SSF56300">
    <property type="entry name" value="Metallo-dependent phosphatases"/>
    <property type="match status" value="1"/>
</dbReference>
<gene>
    <name evidence="3" type="ORF">SAMN05444274_104415</name>
</gene>
<evidence type="ECO:0000256" key="1">
    <source>
        <dbReference type="SAM" id="SignalP"/>
    </source>
</evidence>
<reference evidence="4" key="1">
    <citation type="submission" date="2016-11" db="EMBL/GenBank/DDBJ databases">
        <authorList>
            <person name="Varghese N."/>
            <person name="Submissions S."/>
        </authorList>
    </citation>
    <scope>NUCLEOTIDE SEQUENCE [LARGE SCALE GENOMIC DNA]</scope>
    <source>
        <strain evidence="4">DSM 26910</strain>
    </source>
</reference>
<dbReference type="InterPro" id="IPR029052">
    <property type="entry name" value="Metallo-depent_PP-like"/>
</dbReference>
<dbReference type="GO" id="GO:0016788">
    <property type="term" value="F:hydrolase activity, acting on ester bonds"/>
    <property type="evidence" value="ECO:0007669"/>
    <property type="project" value="TreeGrafter"/>
</dbReference>
<sequence>MIKNPIRNALLLAFFVSSFCALGQNKNALKFDSSGEFKIAQFTDTHINMDKNSNLDVYEIVRGVLKKEQPDFVILTGDIVTQANPVKGYDLFAELFSEFEIPWAVVFGNHDSQHDFSRESLAGYLKELPFCLNDDVGGIAGNSNFILPVYGQSSQVSALLYCFDSHSRSTLQPVVDGYGWFDYSQIMWYRDKSAEYSRVNNGKPVPALAFFHIPLPEYTAAWNNKSVAPVGVKNEDECSPDINTGMFAAMLECGDVMGTFVGHDHINDYIGVHYNIALAYGRVSKVMKGADDPLAGGRIIVLKEGRREFDTWIRNMKGTTELQCNWPETFFPKEQ</sequence>
<dbReference type="AlphaFoldDB" id="A0A1M5APC5"/>
<dbReference type="Pfam" id="PF00149">
    <property type="entry name" value="Metallophos"/>
    <property type="match status" value="1"/>
</dbReference>
<dbReference type="Gene3D" id="3.60.21.10">
    <property type="match status" value="1"/>
</dbReference>
<dbReference type="GO" id="GO:0005737">
    <property type="term" value="C:cytoplasm"/>
    <property type="evidence" value="ECO:0007669"/>
    <property type="project" value="TreeGrafter"/>
</dbReference>
<proteinExistence type="predicted"/>
<evidence type="ECO:0000313" key="4">
    <source>
        <dbReference type="Proteomes" id="UP000184164"/>
    </source>
</evidence>
<feature type="signal peptide" evidence="1">
    <location>
        <begin position="1"/>
        <end position="23"/>
    </location>
</feature>
<evidence type="ECO:0000313" key="3">
    <source>
        <dbReference type="EMBL" id="SHF32110.1"/>
    </source>
</evidence>
<dbReference type="InterPro" id="IPR004843">
    <property type="entry name" value="Calcineurin-like_PHP"/>
</dbReference>
<protein>
    <submittedName>
        <fullName evidence="3">3',5'-cyclic AMP phosphodiesterase CpdA</fullName>
    </submittedName>
</protein>
<keyword evidence="1" id="KW-0732">Signal</keyword>
<feature type="domain" description="Calcineurin-like phosphoesterase" evidence="2">
    <location>
        <begin position="37"/>
        <end position="230"/>
    </location>
</feature>
<keyword evidence="4" id="KW-1185">Reference proteome</keyword>
<dbReference type="RefSeq" id="WP_073001575.1">
    <property type="nucleotide sequence ID" value="NZ_FQUM01000004.1"/>
</dbReference>
<organism evidence="3 4">
    <name type="scientific">Mariniphaga anaerophila</name>
    <dbReference type="NCBI Taxonomy" id="1484053"/>
    <lineage>
        <taxon>Bacteria</taxon>
        <taxon>Pseudomonadati</taxon>
        <taxon>Bacteroidota</taxon>
        <taxon>Bacteroidia</taxon>
        <taxon>Marinilabiliales</taxon>
        <taxon>Prolixibacteraceae</taxon>
        <taxon>Mariniphaga</taxon>
    </lineage>
</organism>